<keyword evidence="4 5" id="KW-0472">Membrane</keyword>
<dbReference type="STRING" id="7395.A0A1A9VU65"/>
<dbReference type="InterPro" id="IPR005828">
    <property type="entry name" value="MFS_sugar_transport-like"/>
</dbReference>
<dbReference type="AlphaFoldDB" id="A0A1A9VU65"/>
<dbReference type="EnsemblMetazoa" id="GAUT047740-RA">
    <property type="protein sequence ID" value="GAUT047740-PA"/>
    <property type="gene ID" value="GAUT047740"/>
</dbReference>
<protein>
    <recommendedName>
        <fullName evidence="8">Major facilitator superfamily (MFS) profile domain-containing protein</fullName>
    </recommendedName>
</protein>
<feature type="transmembrane region" description="Helical" evidence="5">
    <location>
        <begin position="172"/>
        <end position="189"/>
    </location>
</feature>
<evidence type="ECO:0000256" key="4">
    <source>
        <dbReference type="ARBA" id="ARBA00023136"/>
    </source>
</evidence>
<sequence>MSHDDVFMRLGDFGKYQKIIYFLICLTSIICAFHKLAGVFLLAKHDYRCLLPFEDPNSNAIEYELKGNIKHLAYPKDTLSDKYVSYNCRYYNVDYSEKYLNQSEPFLRNGRRPCEHYVYDESKYLNSAVTEWNMVCGRSFMAAASDALFMSGVLVGSIVFGQLSDKYGRQPTFFSSLVIQMTFGILAGIEQEYFTYTASRFVVGGTTSGVFLVTYVIAMEMEGGILAPSLNIEYIDHGAI</sequence>
<dbReference type="VEuPathDB" id="VectorBase:GAUT047740"/>
<feature type="transmembrane region" description="Helical" evidence="5">
    <location>
        <begin position="140"/>
        <end position="160"/>
    </location>
</feature>
<dbReference type="Pfam" id="PF00083">
    <property type="entry name" value="Sugar_tr"/>
    <property type="match status" value="1"/>
</dbReference>
<organism evidence="6 7">
    <name type="scientific">Glossina austeni</name>
    <name type="common">Savannah tsetse fly</name>
    <dbReference type="NCBI Taxonomy" id="7395"/>
    <lineage>
        <taxon>Eukaryota</taxon>
        <taxon>Metazoa</taxon>
        <taxon>Ecdysozoa</taxon>
        <taxon>Arthropoda</taxon>
        <taxon>Hexapoda</taxon>
        <taxon>Insecta</taxon>
        <taxon>Pterygota</taxon>
        <taxon>Neoptera</taxon>
        <taxon>Endopterygota</taxon>
        <taxon>Diptera</taxon>
        <taxon>Brachycera</taxon>
        <taxon>Muscomorpha</taxon>
        <taxon>Hippoboscoidea</taxon>
        <taxon>Glossinidae</taxon>
        <taxon>Glossina</taxon>
    </lineage>
</organism>
<dbReference type="Gene3D" id="1.20.1250.20">
    <property type="entry name" value="MFS general substrate transporter like domains"/>
    <property type="match status" value="1"/>
</dbReference>
<proteinExistence type="predicted"/>
<keyword evidence="2 5" id="KW-0812">Transmembrane</keyword>
<evidence type="ECO:0000313" key="7">
    <source>
        <dbReference type="Proteomes" id="UP000078200"/>
    </source>
</evidence>
<evidence type="ECO:0000256" key="3">
    <source>
        <dbReference type="ARBA" id="ARBA00022989"/>
    </source>
</evidence>
<dbReference type="GO" id="GO:0016020">
    <property type="term" value="C:membrane"/>
    <property type="evidence" value="ECO:0007669"/>
    <property type="project" value="UniProtKB-SubCell"/>
</dbReference>
<keyword evidence="3 5" id="KW-1133">Transmembrane helix</keyword>
<dbReference type="GO" id="GO:0022857">
    <property type="term" value="F:transmembrane transporter activity"/>
    <property type="evidence" value="ECO:0007669"/>
    <property type="project" value="InterPro"/>
</dbReference>
<reference evidence="6" key="1">
    <citation type="submission" date="2020-05" db="UniProtKB">
        <authorList>
            <consortium name="EnsemblMetazoa"/>
        </authorList>
    </citation>
    <scope>IDENTIFICATION</scope>
    <source>
        <strain evidence="6">TTRI</strain>
    </source>
</reference>
<evidence type="ECO:0008006" key="8">
    <source>
        <dbReference type="Google" id="ProtNLM"/>
    </source>
</evidence>
<name>A0A1A9VU65_GLOAU</name>
<dbReference type="InterPro" id="IPR036259">
    <property type="entry name" value="MFS_trans_sf"/>
</dbReference>
<comment type="subcellular location">
    <subcellularLocation>
        <location evidence="1">Membrane</location>
        <topology evidence="1">Multi-pass membrane protein</topology>
    </subcellularLocation>
</comment>
<evidence type="ECO:0000256" key="2">
    <source>
        <dbReference type="ARBA" id="ARBA00022692"/>
    </source>
</evidence>
<accession>A0A1A9VU65</accession>
<evidence type="ECO:0000256" key="5">
    <source>
        <dbReference type="SAM" id="Phobius"/>
    </source>
</evidence>
<dbReference type="PANTHER" id="PTHR24064">
    <property type="entry name" value="SOLUTE CARRIER FAMILY 22 MEMBER"/>
    <property type="match status" value="1"/>
</dbReference>
<evidence type="ECO:0000313" key="6">
    <source>
        <dbReference type="EnsemblMetazoa" id="GAUT047740-PA"/>
    </source>
</evidence>
<dbReference type="Proteomes" id="UP000078200">
    <property type="component" value="Unassembled WGS sequence"/>
</dbReference>
<evidence type="ECO:0000256" key="1">
    <source>
        <dbReference type="ARBA" id="ARBA00004141"/>
    </source>
</evidence>
<feature type="transmembrane region" description="Helical" evidence="5">
    <location>
        <begin position="201"/>
        <end position="218"/>
    </location>
</feature>
<keyword evidence="7" id="KW-1185">Reference proteome</keyword>
<dbReference type="SUPFAM" id="SSF103473">
    <property type="entry name" value="MFS general substrate transporter"/>
    <property type="match status" value="1"/>
</dbReference>
<feature type="transmembrane region" description="Helical" evidence="5">
    <location>
        <begin position="20"/>
        <end position="43"/>
    </location>
</feature>